<dbReference type="PANTHER" id="PTHR35218:SF9">
    <property type="entry name" value="ENDONUCLEASE_EXONUCLEASE_PHOSPHATASE DOMAIN-CONTAINING PROTEIN"/>
    <property type="match status" value="1"/>
</dbReference>
<dbReference type="Pfam" id="PF14111">
    <property type="entry name" value="DUF4283"/>
    <property type="match status" value="1"/>
</dbReference>
<gene>
    <name evidence="3" type="ORF">Dsin_027460</name>
</gene>
<evidence type="ECO:0000313" key="4">
    <source>
        <dbReference type="Proteomes" id="UP001281410"/>
    </source>
</evidence>
<feature type="region of interest" description="Disordered" evidence="1">
    <location>
        <begin position="259"/>
        <end position="283"/>
    </location>
</feature>
<accession>A0AAE0DTN3</accession>
<dbReference type="AlphaFoldDB" id="A0AAE0DTN3"/>
<dbReference type="InterPro" id="IPR025558">
    <property type="entry name" value="DUF4283"/>
</dbReference>
<dbReference type="Proteomes" id="UP001281410">
    <property type="component" value="Unassembled WGS sequence"/>
</dbReference>
<evidence type="ECO:0000256" key="1">
    <source>
        <dbReference type="SAM" id="MobiDB-lite"/>
    </source>
</evidence>
<sequence>MDSEVIARLCVSLSLVDSEGLVRKLDESLKEAAMEKMQLSLVERVLSKKSVNREAFMKVISKIWKLRHALVVESVTVNTFTFHFEKEEDLLRVLSGERWSFDNALLVLKKLVGQALDPMIGAVCTEITSKNVLTAELQSADINVDEESIGTVNSELRFPTKDSLEKMEFDMKGPSANTGVGRSNWVRIPKPNRFGEILTHSFLQRGKRKGDGEEFDGFVRRRKTIVELCPTAILDASGAEINSDVGVAPPSSSAMVGTPLASMSSGSRTNDSRVTISSRSEGLTNGCGGSYPRNIGRSVSTGMPPLIKIFSWNAWGLGNARAFNVLLTHKREANPELMLLMEPRCDHSKLEKWRVKLGFSSKLVVNSVGNSGRLCLFWSDTVVVELLSFSLAHIDVKVRSGGDRYWRFTGFYGHLDHDQMVHSWTILRRIAGMLEWLWVCIRDFNEILYDFEKLGGLQKNQRHVAAFREALEDCDLDDMVFIGPKFTRCNKQKGDKIILERLDRGTCNRAWAIVFPDYLILALGLLGVVPSSSFPRI</sequence>
<feature type="domain" description="DUF4283" evidence="2">
    <location>
        <begin position="34"/>
        <end position="111"/>
    </location>
</feature>
<dbReference type="InterPro" id="IPR036691">
    <property type="entry name" value="Endo/exonu/phosph_ase_sf"/>
</dbReference>
<proteinExistence type="predicted"/>
<organism evidence="3 4">
    <name type="scientific">Dipteronia sinensis</name>
    <dbReference type="NCBI Taxonomy" id="43782"/>
    <lineage>
        <taxon>Eukaryota</taxon>
        <taxon>Viridiplantae</taxon>
        <taxon>Streptophyta</taxon>
        <taxon>Embryophyta</taxon>
        <taxon>Tracheophyta</taxon>
        <taxon>Spermatophyta</taxon>
        <taxon>Magnoliopsida</taxon>
        <taxon>eudicotyledons</taxon>
        <taxon>Gunneridae</taxon>
        <taxon>Pentapetalae</taxon>
        <taxon>rosids</taxon>
        <taxon>malvids</taxon>
        <taxon>Sapindales</taxon>
        <taxon>Sapindaceae</taxon>
        <taxon>Hippocastanoideae</taxon>
        <taxon>Acereae</taxon>
        <taxon>Dipteronia</taxon>
    </lineage>
</organism>
<reference evidence="3" key="1">
    <citation type="journal article" date="2023" name="Plant J.">
        <title>Genome sequences and population genomics provide insights into the demographic history, inbreeding, and mutation load of two 'living fossil' tree species of Dipteronia.</title>
        <authorList>
            <person name="Feng Y."/>
            <person name="Comes H.P."/>
            <person name="Chen J."/>
            <person name="Zhu S."/>
            <person name="Lu R."/>
            <person name="Zhang X."/>
            <person name="Li P."/>
            <person name="Qiu J."/>
            <person name="Olsen K.M."/>
            <person name="Qiu Y."/>
        </authorList>
    </citation>
    <scope>NUCLEOTIDE SEQUENCE</scope>
    <source>
        <strain evidence="3">NBL</strain>
    </source>
</reference>
<name>A0AAE0DTN3_9ROSI</name>
<dbReference type="SUPFAM" id="SSF56219">
    <property type="entry name" value="DNase I-like"/>
    <property type="match status" value="1"/>
</dbReference>
<dbReference type="EMBL" id="JANJYJ010000009">
    <property type="protein sequence ID" value="KAK3187899.1"/>
    <property type="molecule type" value="Genomic_DNA"/>
</dbReference>
<protein>
    <recommendedName>
        <fullName evidence="2">DUF4283 domain-containing protein</fullName>
    </recommendedName>
</protein>
<dbReference type="PANTHER" id="PTHR35218">
    <property type="entry name" value="RNASE H DOMAIN-CONTAINING PROTEIN"/>
    <property type="match status" value="1"/>
</dbReference>
<evidence type="ECO:0000259" key="2">
    <source>
        <dbReference type="Pfam" id="PF14111"/>
    </source>
</evidence>
<evidence type="ECO:0000313" key="3">
    <source>
        <dbReference type="EMBL" id="KAK3187899.1"/>
    </source>
</evidence>
<dbReference type="Gene3D" id="3.60.10.10">
    <property type="entry name" value="Endonuclease/exonuclease/phosphatase"/>
    <property type="match status" value="1"/>
</dbReference>
<keyword evidence="4" id="KW-1185">Reference proteome</keyword>
<comment type="caution">
    <text evidence="3">The sequence shown here is derived from an EMBL/GenBank/DDBJ whole genome shotgun (WGS) entry which is preliminary data.</text>
</comment>